<feature type="binding site" evidence="22">
    <location>
        <begin position="100"/>
        <end position="101"/>
    </location>
    <ligand>
        <name>ATP</name>
        <dbReference type="ChEBI" id="CHEBI:30616"/>
    </ligand>
</feature>
<evidence type="ECO:0000256" key="3">
    <source>
        <dbReference type="ARBA" id="ARBA00012133"/>
    </source>
</evidence>
<keyword evidence="16 24" id="KW-0443">Lipid metabolism</keyword>
<feature type="binding site" evidence="21">
    <location>
        <position position="75"/>
    </location>
    <ligand>
        <name>substrate</name>
    </ligand>
</feature>
<dbReference type="Proteomes" id="UP000675747">
    <property type="component" value="Unassembled WGS sequence"/>
</dbReference>
<keyword evidence="6" id="KW-0444">Lipid biosynthesis</keyword>
<keyword evidence="11 22" id="KW-0547">Nucleotide-binding</keyword>
<feature type="binding site" evidence="23">
    <location>
        <position position="34"/>
    </location>
    <ligand>
        <name>a divalent metal cation</name>
        <dbReference type="ChEBI" id="CHEBI:60240"/>
    </ligand>
</feature>
<evidence type="ECO:0000256" key="8">
    <source>
        <dbReference type="ARBA" id="ARBA00022679"/>
    </source>
</evidence>
<comment type="similarity">
    <text evidence="2 24">Belongs to the bacterial diacylglycerol kinase family.</text>
</comment>
<feature type="binding site" evidence="23">
    <location>
        <position position="82"/>
    </location>
    <ligand>
        <name>a divalent metal cation</name>
        <dbReference type="ChEBI" id="CHEBI:60240"/>
    </ligand>
</feature>
<reference evidence="25" key="2">
    <citation type="submission" date="2021-04" db="EMBL/GenBank/DDBJ databases">
        <authorList>
            <person name="Karlyshev A.V."/>
        </authorList>
    </citation>
    <scope>NUCLEOTIDE SEQUENCE</scope>
    <source>
        <strain evidence="25">LMG 29479</strain>
    </source>
</reference>
<keyword evidence="15 24" id="KW-1133">Transmembrane helix</keyword>
<evidence type="ECO:0000256" key="12">
    <source>
        <dbReference type="ARBA" id="ARBA00022777"/>
    </source>
</evidence>
<feature type="transmembrane region" description="Helical" evidence="24">
    <location>
        <begin position="102"/>
        <end position="123"/>
    </location>
</feature>
<dbReference type="RefSeq" id="WP_211925876.1">
    <property type="nucleotide sequence ID" value="NZ_JAGQFT020000002.1"/>
</dbReference>
<keyword evidence="10 23" id="KW-0479">Metal-binding</keyword>
<feature type="binding site" evidence="22">
    <location>
        <position position="34"/>
    </location>
    <ligand>
        <name>ATP</name>
        <dbReference type="ChEBI" id="CHEBI:30616"/>
    </ligand>
</feature>
<feature type="active site" description="Proton acceptor" evidence="20">
    <location>
        <position position="75"/>
    </location>
</feature>
<evidence type="ECO:0000256" key="20">
    <source>
        <dbReference type="PIRSR" id="PIRSR600829-1"/>
    </source>
</evidence>
<evidence type="ECO:0000256" key="19">
    <source>
        <dbReference type="ARBA" id="ARBA00023264"/>
    </source>
</evidence>
<keyword evidence="19 24" id="KW-1208">Phospholipid metabolism</keyword>
<evidence type="ECO:0000256" key="21">
    <source>
        <dbReference type="PIRSR" id="PIRSR600829-2"/>
    </source>
</evidence>
<evidence type="ECO:0000256" key="23">
    <source>
        <dbReference type="PIRSR" id="PIRSR600829-4"/>
    </source>
</evidence>
<evidence type="ECO:0000256" key="9">
    <source>
        <dbReference type="ARBA" id="ARBA00022692"/>
    </source>
</evidence>
<proteinExistence type="inferred from homology"/>
<dbReference type="Pfam" id="PF01219">
    <property type="entry name" value="DAGK_prokar"/>
    <property type="match status" value="1"/>
</dbReference>
<feature type="binding site" evidence="21">
    <location>
        <position position="61"/>
    </location>
    <ligand>
        <name>substrate</name>
    </ligand>
</feature>
<comment type="function">
    <text evidence="24">Catalyzes the ATP-dependent phosphorylation of sn-l,2-diacylglycerol (DAG) to phosphatidic acid. Involved in the recycling of diacylglycerol produced as a by-product during membrane-derived oligosaccharide (MDO) biosynthesis.</text>
</comment>
<evidence type="ECO:0000256" key="18">
    <source>
        <dbReference type="ARBA" id="ARBA00023209"/>
    </source>
</evidence>
<dbReference type="GO" id="GO:0005886">
    <property type="term" value="C:plasma membrane"/>
    <property type="evidence" value="ECO:0007669"/>
    <property type="project" value="UniProtKB-SubCell"/>
</dbReference>
<dbReference type="PANTHER" id="PTHR34299">
    <property type="entry name" value="DIACYLGLYCEROL KINASE"/>
    <property type="match status" value="1"/>
</dbReference>
<reference evidence="26 27" key="1">
    <citation type="journal article" date="2021" name="Microbiol. Resour. Announc.">
        <title>Draft Genome Sequence of Coralloluteibacterium stylophorae LMG 29479T.</title>
        <authorList>
            <person name="Karlyshev A.V."/>
            <person name="Kudryashova E.B."/>
            <person name="Ariskina E.V."/>
            <person name="Conroy A.P."/>
            <person name="Abidueva E.Y."/>
        </authorList>
    </citation>
    <scope>NUCLEOTIDE SEQUENCE [LARGE SCALE GENOMIC DNA]</scope>
    <source>
        <strain evidence="26 27">LMG 29479</strain>
    </source>
</reference>
<keyword evidence="18" id="KW-0594">Phospholipid biosynthesis</keyword>
<dbReference type="InterPro" id="IPR033718">
    <property type="entry name" value="DAGK_prok"/>
</dbReference>
<feature type="binding site" evidence="22">
    <location>
        <position position="82"/>
    </location>
    <ligand>
        <name>ATP</name>
        <dbReference type="ChEBI" id="CHEBI:30616"/>
    </ligand>
</feature>
<comment type="cofactor">
    <cofactor evidence="23">
        <name>Mg(2+)</name>
        <dbReference type="ChEBI" id="CHEBI:18420"/>
    </cofactor>
    <text evidence="23">Mn(2+), Zn(2+), Cd(2+) and Co(2+) support activity to lesser extents.</text>
</comment>
<dbReference type="EMBL" id="JAGQFT020000002">
    <property type="protein sequence ID" value="MBS7456112.1"/>
    <property type="molecule type" value="Genomic_DNA"/>
</dbReference>
<keyword evidence="17 24" id="KW-0472">Membrane</keyword>
<dbReference type="EMBL" id="JAGQFT010000026">
    <property type="protein sequence ID" value="MBR0561912.1"/>
    <property type="molecule type" value="Genomic_DNA"/>
</dbReference>
<keyword evidence="27" id="KW-1185">Reference proteome</keyword>
<evidence type="ECO:0000256" key="2">
    <source>
        <dbReference type="ARBA" id="ARBA00005967"/>
    </source>
</evidence>
<feature type="transmembrane region" description="Helical" evidence="24">
    <location>
        <begin position="37"/>
        <end position="56"/>
    </location>
</feature>
<evidence type="ECO:0000313" key="26">
    <source>
        <dbReference type="EMBL" id="MBS7456112.1"/>
    </source>
</evidence>
<keyword evidence="5" id="KW-1003">Cell membrane</keyword>
<dbReference type="GO" id="GO:0046872">
    <property type="term" value="F:metal ion binding"/>
    <property type="evidence" value="ECO:0007669"/>
    <property type="project" value="UniProtKB-KW"/>
</dbReference>
<name>A0A8J7VRS9_9GAMM</name>
<keyword evidence="9 24" id="KW-0812">Transmembrane</keyword>
<evidence type="ECO:0000256" key="7">
    <source>
        <dbReference type="ARBA" id="ARBA00022519"/>
    </source>
</evidence>
<evidence type="ECO:0000256" key="22">
    <source>
        <dbReference type="PIRSR" id="PIRSR600829-3"/>
    </source>
</evidence>
<comment type="catalytic activity">
    <reaction evidence="24">
        <text>a 1,2-diacyl-sn-glycerol + ATP = a 1,2-diacyl-sn-glycero-3-phosphate + ADP + H(+)</text>
        <dbReference type="Rhea" id="RHEA:10272"/>
        <dbReference type="ChEBI" id="CHEBI:15378"/>
        <dbReference type="ChEBI" id="CHEBI:17815"/>
        <dbReference type="ChEBI" id="CHEBI:30616"/>
        <dbReference type="ChEBI" id="CHEBI:58608"/>
        <dbReference type="ChEBI" id="CHEBI:456216"/>
        <dbReference type="EC" id="2.7.1.107"/>
    </reaction>
</comment>
<keyword evidence="7 24" id="KW-0997">Cell inner membrane</keyword>
<evidence type="ECO:0000256" key="15">
    <source>
        <dbReference type="ARBA" id="ARBA00022989"/>
    </source>
</evidence>
<dbReference type="CDD" id="cd14264">
    <property type="entry name" value="DAGK_IM"/>
    <property type="match status" value="1"/>
</dbReference>
<evidence type="ECO:0000256" key="5">
    <source>
        <dbReference type="ARBA" id="ARBA00022475"/>
    </source>
</evidence>
<evidence type="ECO:0000256" key="16">
    <source>
        <dbReference type="ARBA" id="ARBA00023098"/>
    </source>
</evidence>
<accession>A0A8J7VRS9</accession>
<dbReference type="GO" id="GO:0004143">
    <property type="term" value="F:ATP-dependent diacylglycerol kinase activity"/>
    <property type="evidence" value="ECO:0007669"/>
    <property type="project" value="UniProtKB-EC"/>
</dbReference>
<evidence type="ECO:0000256" key="11">
    <source>
        <dbReference type="ARBA" id="ARBA00022741"/>
    </source>
</evidence>
<evidence type="ECO:0000313" key="25">
    <source>
        <dbReference type="EMBL" id="MBR0561912.1"/>
    </source>
</evidence>
<evidence type="ECO:0000256" key="4">
    <source>
        <dbReference type="ARBA" id="ARBA00017575"/>
    </source>
</evidence>
<gene>
    <name evidence="26" type="ORF">KB893_003050</name>
    <name evidence="25" type="ORF">KB893_05210</name>
</gene>
<dbReference type="InterPro" id="IPR036945">
    <property type="entry name" value="DAGK_sf"/>
</dbReference>
<evidence type="ECO:0000256" key="10">
    <source>
        <dbReference type="ARBA" id="ARBA00022723"/>
    </source>
</evidence>
<comment type="caution">
    <text evidence="25">The sequence shown here is derived from an EMBL/GenBank/DDBJ whole genome shotgun (WGS) entry which is preliminary data.</text>
</comment>
<keyword evidence="13 22" id="KW-0067">ATP-binding</keyword>
<evidence type="ECO:0000256" key="24">
    <source>
        <dbReference type="RuleBase" id="RU363065"/>
    </source>
</evidence>
<dbReference type="EC" id="2.7.1.107" evidence="3 24"/>
<dbReference type="AlphaFoldDB" id="A0A8J7VRS9"/>
<dbReference type="Gene3D" id="1.10.287.3610">
    <property type="match status" value="1"/>
</dbReference>
<dbReference type="GO" id="GO:0006654">
    <property type="term" value="P:phosphatidic acid biosynthetic process"/>
    <property type="evidence" value="ECO:0007669"/>
    <property type="project" value="InterPro"/>
</dbReference>
<protein>
    <recommendedName>
        <fullName evidence="4 24">Diacylglycerol kinase</fullName>
        <ecNumber evidence="3 24">2.7.1.107</ecNumber>
    </recommendedName>
</protein>
<keyword evidence="14 23" id="KW-0460">Magnesium</keyword>
<evidence type="ECO:0000313" key="27">
    <source>
        <dbReference type="Proteomes" id="UP000675747"/>
    </source>
</evidence>
<dbReference type="PANTHER" id="PTHR34299:SF1">
    <property type="entry name" value="DIACYLGLYCEROL KINASE"/>
    <property type="match status" value="1"/>
</dbReference>
<evidence type="ECO:0000256" key="6">
    <source>
        <dbReference type="ARBA" id="ARBA00022516"/>
    </source>
</evidence>
<feature type="transmembrane region" description="Helical" evidence="24">
    <location>
        <begin position="62"/>
        <end position="81"/>
    </location>
</feature>
<evidence type="ECO:0000256" key="13">
    <source>
        <dbReference type="ARBA" id="ARBA00022840"/>
    </source>
</evidence>
<dbReference type="GO" id="GO:0005524">
    <property type="term" value="F:ATP binding"/>
    <property type="evidence" value="ECO:0007669"/>
    <property type="project" value="UniProtKB-KW"/>
</dbReference>
<evidence type="ECO:0000256" key="14">
    <source>
        <dbReference type="ARBA" id="ARBA00022842"/>
    </source>
</evidence>
<feature type="binding site" evidence="21">
    <location>
        <position position="104"/>
    </location>
    <ligand>
        <name>substrate</name>
    </ligand>
</feature>
<organism evidence="25">
    <name type="scientific">Coralloluteibacterium stylophorae</name>
    <dbReference type="NCBI Taxonomy" id="1776034"/>
    <lineage>
        <taxon>Bacteria</taxon>
        <taxon>Pseudomonadati</taxon>
        <taxon>Pseudomonadota</taxon>
        <taxon>Gammaproteobacteria</taxon>
        <taxon>Lysobacterales</taxon>
        <taxon>Lysobacteraceae</taxon>
        <taxon>Coralloluteibacterium</taxon>
    </lineage>
</organism>
<keyword evidence="8 24" id="KW-0808">Transferase</keyword>
<evidence type="ECO:0000256" key="1">
    <source>
        <dbReference type="ARBA" id="ARBA00004429"/>
    </source>
</evidence>
<comment type="subcellular location">
    <subcellularLocation>
        <location evidence="1 24">Cell inner membrane</location>
        <topology evidence="1 24">Multi-pass membrane protein</topology>
    </subcellularLocation>
</comment>
<keyword evidence="12 24" id="KW-0418">Kinase</keyword>
<dbReference type="InterPro" id="IPR000829">
    <property type="entry name" value="DAGK"/>
</dbReference>
<evidence type="ECO:0000256" key="17">
    <source>
        <dbReference type="ARBA" id="ARBA00023136"/>
    </source>
</evidence>
<sequence>MRDGRASNVPRGPRGVLRAARWSLRGLAAAWRYEASFRLEVCVAAVLLPLGVWLGQSPVERVLLTGTVLLVLTVELLNSAIETVIERFDPGFHVLAGRAKDLASAAVFAAMLNVAACWLLLLLPRWLGT</sequence>